<dbReference type="Pfam" id="PF12728">
    <property type="entry name" value="HTH_17"/>
    <property type="match status" value="1"/>
</dbReference>
<dbReference type="InterPro" id="IPR009061">
    <property type="entry name" value="DNA-bd_dom_put_sf"/>
</dbReference>
<organism evidence="2">
    <name type="scientific">uncultured Pleomorphomonas sp</name>
    <dbReference type="NCBI Taxonomy" id="442121"/>
    <lineage>
        <taxon>Bacteria</taxon>
        <taxon>Pseudomonadati</taxon>
        <taxon>Pseudomonadota</taxon>
        <taxon>Alphaproteobacteria</taxon>
        <taxon>Hyphomicrobiales</taxon>
        <taxon>Pleomorphomonadaceae</taxon>
        <taxon>Pleomorphomonas</taxon>
        <taxon>environmental samples</taxon>
    </lineage>
</organism>
<protein>
    <recommendedName>
        <fullName evidence="1">Helix-turn-helix domain-containing protein</fullName>
    </recommendedName>
</protein>
<dbReference type="GO" id="GO:0003677">
    <property type="term" value="F:DNA binding"/>
    <property type="evidence" value="ECO:0007669"/>
    <property type="project" value="InterPro"/>
</dbReference>
<dbReference type="EMBL" id="FMJD01000003">
    <property type="protein sequence ID" value="SCM73495.1"/>
    <property type="molecule type" value="Genomic_DNA"/>
</dbReference>
<accession>A0A212L7L1</accession>
<evidence type="ECO:0000259" key="1">
    <source>
        <dbReference type="Pfam" id="PF12728"/>
    </source>
</evidence>
<dbReference type="NCBIfam" id="TIGR01764">
    <property type="entry name" value="excise"/>
    <property type="match status" value="1"/>
</dbReference>
<feature type="domain" description="Helix-turn-helix" evidence="1">
    <location>
        <begin position="23"/>
        <end position="75"/>
    </location>
</feature>
<evidence type="ECO:0000313" key="2">
    <source>
        <dbReference type="EMBL" id="SCM73495.1"/>
    </source>
</evidence>
<dbReference type="InterPro" id="IPR041657">
    <property type="entry name" value="HTH_17"/>
</dbReference>
<sequence length="124" mass="13607">MVREVTMPDASVLDRAFADQVLITPAEAARLLGISGKTLQAAVRRGQITYRTIGGGDVRQCRRFAREDIDAFMERVKCRSIDQRAPVAAPKARSTNMTSKSTVIAFSELQKQRAGATPKPSRKS</sequence>
<dbReference type="AlphaFoldDB" id="A0A212L7L1"/>
<dbReference type="InterPro" id="IPR010093">
    <property type="entry name" value="SinI_DNA-bd"/>
</dbReference>
<proteinExistence type="predicted"/>
<name>A0A212L7L1_9HYPH</name>
<gene>
    <name evidence="2" type="ORF">KL86PLE_110090</name>
</gene>
<dbReference type="SUPFAM" id="SSF46955">
    <property type="entry name" value="Putative DNA-binding domain"/>
    <property type="match status" value="1"/>
</dbReference>
<reference evidence="2" key="1">
    <citation type="submission" date="2016-08" db="EMBL/GenBank/DDBJ databases">
        <authorList>
            <person name="Seilhamer J.J."/>
        </authorList>
    </citation>
    <scope>NUCLEOTIDE SEQUENCE</scope>
    <source>
        <strain evidence="2">86</strain>
    </source>
</reference>